<feature type="region of interest" description="Disordered" evidence="1">
    <location>
        <begin position="127"/>
        <end position="149"/>
    </location>
</feature>
<feature type="compositionally biased region" description="Basic and acidic residues" evidence="1">
    <location>
        <begin position="72"/>
        <end position="94"/>
    </location>
</feature>
<protein>
    <recommendedName>
        <fullName evidence="5">DUF4890 domain-containing protein</fullName>
    </recommendedName>
</protein>
<evidence type="ECO:0000313" key="4">
    <source>
        <dbReference type="Proteomes" id="UP000276309"/>
    </source>
</evidence>
<gene>
    <name evidence="3" type="ORF">D1013_04805</name>
</gene>
<feature type="signal peptide" evidence="2">
    <location>
        <begin position="1"/>
        <end position="20"/>
    </location>
</feature>
<feature type="region of interest" description="Disordered" evidence="1">
    <location>
        <begin position="67"/>
        <end position="94"/>
    </location>
</feature>
<reference evidence="3 4" key="1">
    <citation type="submission" date="2018-08" db="EMBL/GenBank/DDBJ databases">
        <title>The reduced genetic potential of extracellular carbohydrate catabolism in Euzebyella marina RN62, a Flavobacteriia bacterium isolated from the hadal water.</title>
        <authorList>
            <person name="Xue C."/>
        </authorList>
    </citation>
    <scope>NUCLEOTIDE SEQUENCE [LARGE SCALE GENOMIC DNA]</scope>
    <source>
        <strain evidence="3 4">RN62</strain>
    </source>
</reference>
<evidence type="ECO:0000256" key="1">
    <source>
        <dbReference type="SAM" id="MobiDB-lite"/>
    </source>
</evidence>
<dbReference type="OrthoDB" id="956918at2"/>
<organism evidence="3 4">
    <name type="scientific">Euzebyella marina</name>
    <dbReference type="NCBI Taxonomy" id="1761453"/>
    <lineage>
        <taxon>Bacteria</taxon>
        <taxon>Pseudomonadati</taxon>
        <taxon>Bacteroidota</taxon>
        <taxon>Flavobacteriia</taxon>
        <taxon>Flavobacteriales</taxon>
        <taxon>Flavobacteriaceae</taxon>
        <taxon>Euzebyella</taxon>
    </lineage>
</organism>
<proteinExistence type="predicted"/>
<accession>A0A3G2L393</accession>
<dbReference type="Proteomes" id="UP000276309">
    <property type="component" value="Chromosome"/>
</dbReference>
<evidence type="ECO:0000313" key="3">
    <source>
        <dbReference type="EMBL" id="AYN66747.1"/>
    </source>
</evidence>
<sequence length="149" mass="17563">MKRAILIVMCFMGLSAIAQRGENSHRDTFKDLTPEQMATLQTKRMTLALDLDEKQQSKIKAINLEQAQSRKAKMEERKAARESGESKKPTAEERYAMQNERLDKMIAHKAEMKNILSAEQYQRWEKMMQHKGKRMKKRIGDRKERHSKR</sequence>
<dbReference type="KEGG" id="emar:D1013_04805"/>
<dbReference type="Gene3D" id="1.20.120.1490">
    <property type="match status" value="1"/>
</dbReference>
<dbReference type="AlphaFoldDB" id="A0A3G2L393"/>
<keyword evidence="4" id="KW-1185">Reference proteome</keyword>
<name>A0A3G2L393_9FLAO</name>
<evidence type="ECO:0000256" key="2">
    <source>
        <dbReference type="SAM" id="SignalP"/>
    </source>
</evidence>
<dbReference type="EMBL" id="CP032050">
    <property type="protein sequence ID" value="AYN66747.1"/>
    <property type="molecule type" value="Genomic_DNA"/>
</dbReference>
<feature type="chain" id="PRO_5018255247" description="DUF4890 domain-containing protein" evidence="2">
    <location>
        <begin position="21"/>
        <end position="149"/>
    </location>
</feature>
<dbReference type="RefSeq" id="WP_121847799.1">
    <property type="nucleotide sequence ID" value="NZ_CP032050.1"/>
</dbReference>
<feature type="compositionally biased region" description="Basic residues" evidence="1">
    <location>
        <begin position="129"/>
        <end position="149"/>
    </location>
</feature>
<evidence type="ECO:0008006" key="5">
    <source>
        <dbReference type="Google" id="ProtNLM"/>
    </source>
</evidence>
<keyword evidence="2" id="KW-0732">Signal</keyword>